<dbReference type="Proteomes" id="UP000521075">
    <property type="component" value="Unassembled WGS sequence"/>
</dbReference>
<dbReference type="PANTHER" id="PTHR30246">
    <property type="entry name" value="2-KETO-3-DEOXY-6-PHOSPHOGLUCONATE ALDOLASE"/>
    <property type="match status" value="1"/>
</dbReference>
<dbReference type="RefSeq" id="WP_179700503.1">
    <property type="nucleotide sequence ID" value="NZ_BAAAHA010000003.1"/>
</dbReference>
<dbReference type="AlphaFoldDB" id="A0A853DT56"/>
<dbReference type="CDD" id="cd00452">
    <property type="entry name" value="KDPG_aldolase"/>
    <property type="match status" value="1"/>
</dbReference>
<evidence type="ECO:0000256" key="1">
    <source>
        <dbReference type="ARBA" id="ARBA00004761"/>
    </source>
</evidence>
<dbReference type="PROSITE" id="PS00160">
    <property type="entry name" value="ALDOLASE_KDPG_KHG_2"/>
    <property type="match status" value="1"/>
</dbReference>
<evidence type="ECO:0000256" key="5">
    <source>
        <dbReference type="ARBA" id="ARBA00023277"/>
    </source>
</evidence>
<evidence type="ECO:0000256" key="2">
    <source>
        <dbReference type="ARBA" id="ARBA00006906"/>
    </source>
</evidence>
<dbReference type="EMBL" id="JACCHJ010000001">
    <property type="protein sequence ID" value="NYK09561.1"/>
    <property type="molecule type" value="Genomic_DNA"/>
</dbReference>
<evidence type="ECO:0000313" key="6">
    <source>
        <dbReference type="EMBL" id="NYK09561.1"/>
    </source>
</evidence>
<gene>
    <name evidence="6" type="ORF">HNR14_001442</name>
</gene>
<keyword evidence="7" id="KW-1185">Reference proteome</keyword>
<evidence type="ECO:0000256" key="4">
    <source>
        <dbReference type="ARBA" id="ARBA00023239"/>
    </source>
</evidence>
<dbReference type="PANTHER" id="PTHR30246:SF1">
    <property type="entry name" value="2-DEHYDRO-3-DEOXY-6-PHOSPHOGALACTONATE ALDOLASE-RELATED"/>
    <property type="match status" value="1"/>
</dbReference>
<keyword evidence="4 6" id="KW-0456">Lyase</keyword>
<dbReference type="InterPro" id="IPR031338">
    <property type="entry name" value="KDPG/KHG_AS_2"/>
</dbReference>
<name>A0A853DT56_9MICO</name>
<dbReference type="EC" id="4.1.3.42" evidence="6"/>
<reference evidence="6 7" key="1">
    <citation type="submission" date="2020-07" db="EMBL/GenBank/DDBJ databases">
        <title>Sequencing the genomes of 1000 actinobacteria strains.</title>
        <authorList>
            <person name="Klenk H.-P."/>
        </authorList>
    </citation>
    <scope>NUCLEOTIDE SEQUENCE [LARGE SCALE GENOMIC DNA]</scope>
    <source>
        <strain evidence="6 7">DSM 15166</strain>
    </source>
</reference>
<dbReference type="GO" id="GO:0106009">
    <property type="term" value="F:(4S)-4-hydroxy-2-oxoglutarate aldolase activity"/>
    <property type="evidence" value="ECO:0007669"/>
    <property type="project" value="UniProtKB-EC"/>
</dbReference>
<comment type="caution">
    <text evidence="6">The sequence shown here is derived from an EMBL/GenBank/DDBJ whole genome shotgun (WGS) entry which is preliminary data.</text>
</comment>
<sequence length="208" mass="21560">MSTRDDVTLAIRRTGVVGIIRAVSAEVAEHEGDLLLRSGIETVEVSLVTPGALDAIRILRRSGLGFVGAGTVVDAADAEAAVRAGAQFLVAPNLDDTVIRIAARNDLAVLPGVATPTEAIRARDRGADLIKLFPASMYGPAAIKDLLAALPALPLVPTGGVGLDQAADYIRSGAVAVGMGSALTASGDGRPEVRIRRLLDQIREARIR</sequence>
<evidence type="ECO:0000313" key="7">
    <source>
        <dbReference type="Proteomes" id="UP000521075"/>
    </source>
</evidence>
<dbReference type="InterPro" id="IPR000887">
    <property type="entry name" value="Aldlse_KDPG_KHG"/>
</dbReference>
<dbReference type="Pfam" id="PF01081">
    <property type="entry name" value="Aldolase"/>
    <property type="match status" value="1"/>
</dbReference>
<evidence type="ECO:0000256" key="3">
    <source>
        <dbReference type="ARBA" id="ARBA00011233"/>
    </source>
</evidence>
<proteinExistence type="inferred from homology"/>
<dbReference type="Gene3D" id="3.20.20.70">
    <property type="entry name" value="Aldolase class I"/>
    <property type="match status" value="1"/>
</dbReference>
<keyword evidence="5" id="KW-0119">Carbohydrate metabolism</keyword>
<dbReference type="GO" id="GO:0008675">
    <property type="term" value="F:2-dehydro-3-deoxy-phosphogluconate aldolase activity"/>
    <property type="evidence" value="ECO:0007669"/>
    <property type="project" value="UniProtKB-EC"/>
</dbReference>
<accession>A0A853DT56</accession>
<comment type="similarity">
    <text evidence="2">Belongs to the KHG/KDPG aldolase family.</text>
</comment>
<dbReference type="SUPFAM" id="SSF51569">
    <property type="entry name" value="Aldolase"/>
    <property type="match status" value="1"/>
</dbReference>
<dbReference type="InterPro" id="IPR013785">
    <property type="entry name" value="Aldolase_TIM"/>
</dbReference>
<organism evidence="6 7">
    <name type="scientific">Leifsonia naganoensis</name>
    <dbReference type="NCBI Taxonomy" id="150025"/>
    <lineage>
        <taxon>Bacteria</taxon>
        <taxon>Bacillati</taxon>
        <taxon>Actinomycetota</taxon>
        <taxon>Actinomycetes</taxon>
        <taxon>Micrococcales</taxon>
        <taxon>Microbacteriaceae</taxon>
        <taxon>Leifsonia</taxon>
    </lineage>
</organism>
<comment type="pathway">
    <text evidence="1">Carbohydrate acid metabolism.</text>
</comment>
<comment type="subunit">
    <text evidence="3">Homotrimer.</text>
</comment>
<dbReference type="EC" id="4.1.2.14" evidence="6"/>
<protein>
    <submittedName>
        <fullName evidence="6">2-dehydro-3-deoxyphosphogluconate aldolase/(4S)-4-hydroxy-2-oxoglutarate aldolase</fullName>
        <ecNumber evidence="6">4.1.2.14</ecNumber>
        <ecNumber evidence="6">4.1.3.42</ecNumber>
    </submittedName>
</protein>